<comment type="subcellular location">
    <subcellularLocation>
        <location evidence="1">Membrane</location>
        <topology evidence="1">Multi-pass membrane protein</topology>
    </subcellularLocation>
</comment>
<keyword evidence="4 8" id="KW-0812">Transmembrane</keyword>
<dbReference type="Proteomes" id="UP000770661">
    <property type="component" value="Unassembled WGS sequence"/>
</dbReference>
<keyword evidence="7 8" id="KW-0472">Membrane</keyword>
<reference evidence="9" key="1">
    <citation type="submission" date="2020-07" db="EMBL/GenBank/DDBJ databases">
        <title>The High-quality genome of the commercially important snow crab, Chionoecetes opilio.</title>
        <authorList>
            <person name="Jeong J.-H."/>
            <person name="Ryu S."/>
        </authorList>
    </citation>
    <scope>NUCLEOTIDE SEQUENCE</scope>
    <source>
        <strain evidence="9">MADBK_172401_WGS</strain>
        <tissue evidence="9">Digestive gland</tissue>
    </source>
</reference>
<keyword evidence="10" id="KW-1185">Reference proteome</keyword>
<dbReference type="PROSITE" id="PS50267">
    <property type="entry name" value="NA_NEUROTRAN_SYMP_3"/>
    <property type="match status" value="1"/>
</dbReference>
<gene>
    <name evidence="9" type="ORF">GWK47_005586</name>
</gene>
<evidence type="ECO:0000256" key="3">
    <source>
        <dbReference type="ARBA" id="ARBA00022448"/>
    </source>
</evidence>
<accession>A0A8J4YGS3</accession>
<dbReference type="SUPFAM" id="SSF161070">
    <property type="entry name" value="SNF-like"/>
    <property type="match status" value="1"/>
</dbReference>
<organism evidence="9 10">
    <name type="scientific">Chionoecetes opilio</name>
    <name type="common">Atlantic snow crab</name>
    <name type="synonym">Cancer opilio</name>
    <dbReference type="NCBI Taxonomy" id="41210"/>
    <lineage>
        <taxon>Eukaryota</taxon>
        <taxon>Metazoa</taxon>
        <taxon>Ecdysozoa</taxon>
        <taxon>Arthropoda</taxon>
        <taxon>Crustacea</taxon>
        <taxon>Multicrustacea</taxon>
        <taxon>Malacostraca</taxon>
        <taxon>Eumalacostraca</taxon>
        <taxon>Eucarida</taxon>
        <taxon>Decapoda</taxon>
        <taxon>Pleocyemata</taxon>
        <taxon>Brachyura</taxon>
        <taxon>Eubrachyura</taxon>
        <taxon>Majoidea</taxon>
        <taxon>Majidae</taxon>
        <taxon>Chionoecetes</taxon>
    </lineage>
</organism>
<evidence type="ECO:0000256" key="1">
    <source>
        <dbReference type="ARBA" id="ARBA00004141"/>
    </source>
</evidence>
<dbReference type="AlphaFoldDB" id="A0A8J4YGS3"/>
<comment type="caution">
    <text evidence="9">The sequence shown here is derived from an EMBL/GenBank/DDBJ whole genome shotgun (WGS) entry which is preliminary data.</text>
</comment>
<dbReference type="PANTHER" id="PTHR11616:SF240">
    <property type="entry name" value="BLOATED TUBULES, ISOFORM B-RELATED"/>
    <property type="match status" value="1"/>
</dbReference>
<dbReference type="GO" id="GO:0006865">
    <property type="term" value="P:amino acid transport"/>
    <property type="evidence" value="ECO:0007669"/>
    <property type="project" value="TreeGrafter"/>
</dbReference>
<feature type="transmembrane region" description="Helical" evidence="8">
    <location>
        <begin position="63"/>
        <end position="85"/>
    </location>
</feature>
<evidence type="ECO:0000256" key="6">
    <source>
        <dbReference type="ARBA" id="ARBA00022989"/>
    </source>
</evidence>
<keyword evidence="6 8" id="KW-1133">Transmembrane helix</keyword>
<keyword evidence="5" id="KW-0769">Symport</keyword>
<sequence>MWCSGLTTVAACVHTLVTSLRDTWECMPRLVGAVVVAPLLVAAAVLTTTAGGAAVIDLMDRDVLFLMVLWPPFTLTLAVTVIYGIHKLRKDFTFMLESAVCWLWAPVWGIVLPFTLLGVVVWLSVMEGGAVAVVEGPAWRVAVVWGLRLLAVLPIPITAIYVVKSQLAYGVVDKVASALQSSREWGDWGPQDPIEHHNWRRWREDETRPITTLKRRLASRPLTYTHSTLSSESSSTLTRLRNKYQRNGIASIL</sequence>
<dbReference type="OrthoDB" id="6369526at2759"/>
<evidence type="ECO:0000256" key="8">
    <source>
        <dbReference type="SAM" id="Phobius"/>
    </source>
</evidence>
<comment type="similarity">
    <text evidence="2">Belongs to the sodium:neurotransmitter symporter (SNF) (TC 2.A.22) family.</text>
</comment>
<evidence type="ECO:0000256" key="4">
    <source>
        <dbReference type="ARBA" id="ARBA00022692"/>
    </source>
</evidence>
<dbReference type="InterPro" id="IPR037272">
    <property type="entry name" value="SNS_sf"/>
</dbReference>
<feature type="transmembrane region" description="Helical" evidence="8">
    <location>
        <begin position="105"/>
        <end position="126"/>
    </location>
</feature>
<feature type="transmembrane region" description="Helical" evidence="8">
    <location>
        <begin position="138"/>
        <end position="163"/>
    </location>
</feature>
<name>A0A8J4YGS3_CHIOP</name>
<evidence type="ECO:0000313" key="9">
    <source>
        <dbReference type="EMBL" id="KAG0723321.1"/>
    </source>
</evidence>
<dbReference type="GO" id="GO:0035725">
    <property type="term" value="P:sodium ion transmembrane transport"/>
    <property type="evidence" value="ECO:0007669"/>
    <property type="project" value="TreeGrafter"/>
</dbReference>
<evidence type="ECO:0000256" key="5">
    <source>
        <dbReference type="ARBA" id="ARBA00022847"/>
    </source>
</evidence>
<dbReference type="PANTHER" id="PTHR11616">
    <property type="entry name" value="SODIUM/CHLORIDE DEPENDENT TRANSPORTER"/>
    <property type="match status" value="1"/>
</dbReference>
<evidence type="ECO:0000256" key="7">
    <source>
        <dbReference type="ARBA" id="ARBA00023136"/>
    </source>
</evidence>
<keyword evidence="3" id="KW-0813">Transport</keyword>
<proteinExistence type="inferred from homology"/>
<evidence type="ECO:0000313" key="10">
    <source>
        <dbReference type="Proteomes" id="UP000770661"/>
    </source>
</evidence>
<dbReference type="EMBL" id="JACEEZ010008414">
    <property type="protein sequence ID" value="KAG0723321.1"/>
    <property type="molecule type" value="Genomic_DNA"/>
</dbReference>
<dbReference type="InterPro" id="IPR000175">
    <property type="entry name" value="Na/ntran_symport"/>
</dbReference>
<dbReference type="GO" id="GO:0015293">
    <property type="term" value="F:symporter activity"/>
    <property type="evidence" value="ECO:0007669"/>
    <property type="project" value="UniProtKB-KW"/>
</dbReference>
<protein>
    <submittedName>
        <fullName evidence="9">Uncharacterized protein</fullName>
    </submittedName>
</protein>
<evidence type="ECO:0000256" key="2">
    <source>
        <dbReference type="ARBA" id="ARBA00006459"/>
    </source>
</evidence>
<feature type="transmembrane region" description="Helical" evidence="8">
    <location>
        <begin position="35"/>
        <end position="56"/>
    </location>
</feature>
<dbReference type="GO" id="GO:0005886">
    <property type="term" value="C:plasma membrane"/>
    <property type="evidence" value="ECO:0007669"/>
    <property type="project" value="TreeGrafter"/>
</dbReference>
<dbReference type="Pfam" id="PF00209">
    <property type="entry name" value="SNF"/>
    <property type="match status" value="1"/>
</dbReference>